<evidence type="ECO:0000313" key="1">
    <source>
        <dbReference type="EMBL" id="MBP3983997.1"/>
    </source>
</evidence>
<protein>
    <submittedName>
        <fullName evidence="1">Uncharacterized protein</fullName>
    </submittedName>
</protein>
<evidence type="ECO:0000313" key="2">
    <source>
        <dbReference type="Proteomes" id="UP000673447"/>
    </source>
</evidence>
<organism evidence="1 2">
    <name type="scientific">Pseudoxanthomonas helianthi</name>
    <dbReference type="NCBI Taxonomy" id="1453541"/>
    <lineage>
        <taxon>Bacteria</taxon>
        <taxon>Pseudomonadati</taxon>
        <taxon>Pseudomonadota</taxon>
        <taxon>Gammaproteobacteria</taxon>
        <taxon>Lysobacterales</taxon>
        <taxon>Lysobacteraceae</taxon>
        <taxon>Pseudoxanthomonas</taxon>
    </lineage>
</organism>
<dbReference type="AlphaFoldDB" id="A0A940X276"/>
<name>A0A940X276_9GAMM</name>
<gene>
    <name evidence="1" type="ORF">J5837_06100</name>
</gene>
<accession>A0A940X276</accession>
<dbReference type="EMBL" id="JAGKTC010000001">
    <property type="protein sequence ID" value="MBP3983997.1"/>
    <property type="molecule type" value="Genomic_DNA"/>
</dbReference>
<sequence>MAPRHRKVFILHLSPRQSIGPNDLHALWSSACRTTDVGVSRNAPLLRDPSRPSYGLWASNSFDRAGAEKRLRMMLEARGYFFSLTGIIH</sequence>
<proteinExistence type="predicted"/>
<dbReference type="Proteomes" id="UP000673447">
    <property type="component" value="Unassembled WGS sequence"/>
</dbReference>
<dbReference type="RefSeq" id="WP_210535799.1">
    <property type="nucleotide sequence ID" value="NZ_JAGKTC010000001.1"/>
</dbReference>
<keyword evidence="2" id="KW-1185">Reference proteome</keyword>
<reference evidence="1" key="2">
    <citation type="submission" date="2021-03" db="EMBL/GenBank/DDBJ databases">
        <authorList>
            <person name="Cao W."/>
        </authorList>
    </citation>
    <scope>NUCLEOTIDE SEQUENCE</scope>
    <source>
        <strain evidence="1">110414</strain>
    </source>
</reference>
<comment type="caution">
    <text evidence="1">The sequence shown here is derived from an EMBL/GenBank/DDBJ whole genome shotgun (WGS) entry which is preliminary data.</text>
</comment>
<reference evidence="1" key="1">
    <citation type="journal article" date="2016" name="Int. J. Syst. Evol. Microbiol.">
        <title>Pseudoxanthomonas helianthi sp. nov., isolated from roots of Jerusalem artichoke (Helianthus tuberosus).</title>
        <authorList>
            <person name="Kittiwongwattana C."/>
            <person name="Thawai C."/>
        </authorList>
    </citation>
    <scope>NUCLEOTIDE SEQUENCE</scope>
    <source>
        <strain evidence="1">110414</strain>
    </source>
</reference>